<keyword evidence="7" id="KW-0732">Signal</keyword>
<dbReference type="EMBL" id="JACERN010000042">
    <property type="protein sequence ID" value="MBA4710454.1"/>
    <property type="molecule type" value="Genomic_DNA"/>
</dbReference>
<gene>
    <name evidence="8" type="ORF">H2Z84_18940</name>
</gene>
<dbReference type="GO" id="GO:0016805">
    <property type="term" value="F:dipeptidase activity"/>
    <property type="evidence" value="ECO:0007669"/>
    <property type="project" value="UniProtKB-KW"/>
</dbReference>
<keyword evidence="9" id="KW-1185">Reference proteome</keyword>
<dbReference type="EC" id="3.4.-.-" evidence="6"/>
<dbReference type="InterPro" id="IPR005322">
    <property type="entry name" value="Peptidase_C69"/>
</dbReference>
<dbReference type="NCBIfam" id="NF033678">
    <property type="entry name" value="C69_fam_dipept"/>
    <property type="match status" value="1"/>
</dbReference>
<name>A0A838YIA4_9NEIS</name>
<evidence type="ECO:0000256" key="6">
    <source>
        <dbReference type="RuleBase" id="RU364089"/>
    </source>
</evidence>
<comment type="caution">
    <text evidence="8">The sequence shown here is derived from an EMBL/GenBank/DDBJ whole genome shotgun (WGS) entry which is preliminary data.</text>
</comment>
<sequence>MMSHTRCLSAISFAVLTLLAAADAAQACSSLLVGNKASADGSVIIARNEDYYINNWNKRLVLHAARNAEKDEVLSFKNGLKVPAPAHLLRYSGLMDWNGDTPSGDGLYEERGVNEHNVAVSASNSAEVNERAKKADPLIDSGVIEAAIPSLLLPQARTAREAVSLLASYIDRYGAGEGNGVLIADLQEAWYMEIGSGHHYLAYRVPQDSYIMVANGLRLHDIDLDDTANVIASPGLADFVSKHGLLDKVDRHRFNFAKAFGVIGDRYNVDREWLGQHLLNPALTQKIRQQQYPLAIKPEKAISVSDVARVLRARFDGTALATVKDADRPMGVDRTIETHIIQLRADMPAELAALTWQSFGSPAGALLLPLYEGALKDVPQPLRQGSATYDTVSAYWAFRANATLAQTQPAKYGPLLKTWQGKQEARLTTQQPAVDAMLRSLHATAPDAALAFANQWSNGMMLWGVQAARDLNATLLTDITKSTEKKYSPAELEKIKAL</sequence>
<evidence type="ECO:0000256" key="1">
    <source>
        <dbReference type="ARBA" id="ARBA00001670"/>
    </source>
</evidence>
<feature type="chain" id="PRO_5032803675" description="Dipeptidase" evidence="7">
    <location>
        <begin position="28"/>
        <end position="498"/>
    </location>
</feature>
<evidence type="ECO:0000313" key="8">
    <source>
        <dbReference type="EMBL" id="MBA4710454.1"/>
    </source>
</evidence>
<comment type="catalytic activity">
    <reaction evidence="1">
        <text>an L-aminoacyl-L-amino acid + H2O = 2 an L-alpha-amino acid</text>
        <dbReference type="Rhea" id="RHEA:48940"/>
        <dbReference type="ChEBI" id="CHEBI:15377"/>
        <dbReference type="ChEBI" id="CHEBI:59869"/>
        <dbReference type="ChEBI" id="CHEBI:77460"/>
        <dbReference type="EC" id="3.4.13.19"/>
    </reaction>
</comment>
<protein>
    <recommendedName>
        <fullName evidence="6">Dipeptidase</fullName>
        <ecNumber evidence="6">3.4.-.-</ecNumber>
    </recommendedName>
</protein>
<dbReference type="PANTHER" id="PTHR12994">
    <property type="entry name" value="SECERNIN"/>
    <property type="match status" value="1"/>
</dbReference>
<feature type="signal peptide" evidence="7">
    <location>
        <begin position="1"/>
        <end position="27"/>
    </location>
</feature>
<keyword evidence="5 6" id="KW-0224">Dipeptidase</keyword>
<evidence type="ECO:0000256" key="2">
    <source>
        <dbReference type="ARBA" id="ARBA00007225"/>
    </source>
</evidence>
<evidence type="ECO:0000256" key="4">
    <source>
        <dbReference type="ARBA" id="ARBA00022801"/>
    </source>
</evidence>
<dbReference type="PANTHER" id="PTHR12994:SF17">
    <property type="entry name" value="LD30995P"/>
    <property type="match status" value="1"/>
</dbReference>
<reference evidence="8 9" key="1">
    <citation type="submission" date="2020-07" db="EMBL/GenBank/DDBJ databases">
        <title>Draft genome sequence of violacein-producing bacteria and related species.</title>
        <authorList>
            <person name="Wilson H.S."/>
            <person name="De Leon M.E."/>
        </authorList>
    </citation>
    <scope>NUCLEOTIDE SEQUENCE [LARGE SCALE GENOMIC DNA]</scope>
    <source>
        <strain evidence="8 9">HSC-21Su07</strain>
    </source>
</reference>
<evidence type="ECO:0000256" key="5">
    <source>
        <dbReference type="ARBA" id="ARBA00022997"/>
    </source>
</evidence>
<organism evidence="8 9">
    <name type="scientific">Aquitalea aquatica</name>
    <dbReference type="NCBI Taxonomy" id="3044273"/>
    <lineage>
        <taxon>Bacteria</taxon>
        <taxon>Pseudomonadati</taxon>
        <taxon>Pseudomonadota</taxon>
        <taxon>Betaproteobacteria</taxon>
        <taxon>Neisseriales</taxon>
        <taxon>Chromobacteriaceae</taxon>
        <taxon>Aquitalea</taxon>
    </lineage>
</organism>
<keyword evidence="3 6" id="KW-0645">Protease</keyword>
<comment type="similarity">
    <text evidence="2 6">Belongs to the peptidase C69 family.</text>
</comment>
<dbReference type="Gene3D" id="3.60.60.10">
    <property type="entry name" value="Penicillin V Acylase, Chain A"/>
    <property type="match status" value="1"/>
</dbReference>
<dbReference type="GO" id="GO:0070004">
    <property type="term" value="F:cysteine-type exopeptidase activity"/>
    <property type="evidence" value="ECO:0007669"/>
    <property type="project" value="InterPro"/>
</dbReference>
<dbReference type="AlphaFoldDB" id="A0A838YIA4"/>
<evidence type="ECO:0000256" key="3">
    <source>
        <dbReference type="ARBA" id="ARBA00022670"/>
    </source>
</evidence>
<evidence type="ECO:0000313" key="9">
    <source>
        <dbReference type="Proteomes" id="UP000545606"/>
    </source>
</evidence>
<dbReference type="InterPro" id="IPR047804">
    <property type="entry name" value="C69_dipept_A-like"/>
</dbReference>
<dbReference type="Pfam" id="PF03577">
    <property type="entry name" value="Peptidase_C69"/>
    <property type="match status" value="1"/>
</dbReference>
<dbReference type="Proteomes" id="UP000545606">
    <property type="component" value="Unassembled WGS sequence"/>
</dbReference>
<keyword evidence="4 6" id="KW-0378">Hydrolase</keyword>
<evidence type="ECO:0000256" key="7">
    <source>
        <dbReference type="SAM" id="SignalP"/>
    </source>
</evidence>
<proteinExistence type="inferred from homology"/>
<dbReference type="GO" id="GO:0006508">
    <property type="term" value="P:proteolysis"/>
    <property type="evidence" value="ECO:0007669"/>
    <property type="project" value="UniProtKB-KW"/>
</dbReference>
<accession>A0A838YIA4</accession>